<name>A0ABV0SV00_9TELE</name>
<evidence type="ECO:0000313" key="3">
    <source>
        <dbReference type="Proteomes" id="UP001482620"/>
    </source>
</evidence>
<dbReference type="Proteomes" id="UP001482620">
    <property type="component" value="Unassembled WGS sequence"/>
</dbReference>
<comment type="caution">
    <text evidence="2">The sequence shown here is derived from an EMBL/GenBank/DDBJ whole genome shotgun (WGS) entry which is preliminary data.</text>
</comment>
<feature type="region of interest" description="Disordered" evidence="1">
    <location>
        <begin position="71"/>
        <end position="104"/>
    </location>
</feature>
<protein>
    <recommendedName>
        <fullName evidence="4">Secreted protein</fullName>
    </recommendedName>
</protein>
<evidence type="ECO:0008006" key="4">
    <source>
        <dbReference type="Google" id="ProtNLM"/>
    </source>
</evidence>
<proteinExistence type="predicted"/>
<evidence type="ECO:0000313" key="2">
    <source>
        <dbReference type="EMBL" id="MEQ2224445.1"/>
    </source>
</evidence>
<keyword evidence="3" id="KW-1185">Reference proteome</keyword>
<reference evidence="2 3" key="1">
    <citation type="submission" date="2021-06" db="EMBL/GenBank/DDBJ databases">
        <authorList>
            <person name="Palmer J.M."/>
        </authorList>
    </citation>
    <scope>NUCLEOTIDE SEQUENCE [LARGE SCALE GENOMIC DNA]</scope>
    <source>
        <strain evidence="3">if_2019</strain>
        <tissue evidence="2">Muscle</tissue>
    </source>
</reference>
<sequence length="150" mass="16025">MCLWFNYVIVIFSSSQALFSLCVSVKAISFIRSTGVHSVHHILTGTEPKSSRRHLLLHLGWGRWGSRLSRDTQTSLSPYTSPSSSGGAQGVPRPSKRHSPSSVSWAVPWASSRWDMSGAPPEEGIQVTSGIDARATSTGSSRCGGAAALL</sequence>
<feature type="compositionally biased region" description="Low complexity" evidence="1">
    <location>
        <begin position="74"/>
        <end position="85"/>
    </location>
</feature>
<organism evidence="2 3">
    <name type="scientific">Ilyodon furcidens</name>
    <name type="common">goldbreast splitfin</name>
    <dbReference type="NCBI Taxonomy" id="33524"/>
    <lineage>
        <taxon>Eukaryota</taxon>
        <taxon>Metazoa</taxon>
        <taxon>Chordata</taxon>
        <taxon>Craniata</taxon>
        <taxon>Vertebrata</taxon>
        <taxon>Euteleostomi</taxon>
        <taxon>Actinopterygii</taxon>
        <taxon>Neopterygii</taxon>
        <taxon>Teleostei</taxon>
        <taxon>Neoteleostei</taxon>
        <taxon>Acanthomorphata</taxon>
        <taxon>Ovalentaria</taxon>
        <taxon>Atherinomorphae</taxon>
        <taxon>Cyprinodontiformes</taxon>
        <taxon>Goodeidae</taxon>
        <taxon>Ilyodon</taxon>
    </lineage>
</organism>
<dbReference type="EMBL" id="JAHRIQ010012071">
    <property type="protein sequence ID" value="MEQ2224445.1"/>
    <property type="molecule type" value="Genomic_DNA"/>
</dbReference>
<gene>
    <name evidence="2" type="ORF">ILYODFUR_007528</name>
</gene>
<evidence type="ECO:0000256" key="1">
    <source>
        <dbReference type="SAM" id="MobiDB-lite"/>
    </source>
</evidence>
<accession>A0ABV0SV00</accession>